<dbReference type="AlphaFoldDB" id="A0A016SD81"/>
<reference evidence="2" key="1">
    <citation type="journal article" date="2015" name="Nat. Genet.">
        <title>The genome and transcriptome of the zoonotic hookworm Ancylostoma ceylanicum identify infection-specific gene families.</title>
        <authorList>
            <person name="Schwarz E.M."/>
            <person name="Hu Y."/>
            <person name="Antoshechkin I."/>
            <person name="Miller M.M."/>
            <person name="Sternberg P.W."/>
            <person name="Aroian R.V."/>
        </authorList>
    </citation>
    <scope>NUCLEOTIDE SEQUENCE</scope>
    <source>
        <strain evidence="2">HY135</strain>
    </source>
</reference>
<proteinExistence type="predicted"/>
<sequence>MYCLFHKSCHLAGFQACIKCDEQIPEKNQIHHYSDEPIVSAAVAPRSFRDRRWVTAIDAHSTIRKTQIRRDGDDSIVSGAIACFSSPRKAHRHRRPLCVVVSRRALIFLFQLVAKKSALGPGILIVSSPHLFLSLLNHHWPKNKSEEYSKKCRSPICGRQVGKITEQLCTRFDTSRG</sequence>
<protein>
    <submittedName>
        <fullName evidence="1">Uncharacterized protein</fullName>
    </submittedName>
</protein>
<keyword evidence="2" id="KW-1185">Reference proteome</keyword>
<gene>
    <name evidence="1" type="primary">Acey_s0248.g71</name>
    <name evidence="1" type="ORF">Y032_0248g71</name>
</gene>
<evidence type="ECO:0000313" key="1">
    <source>
        <dbReference type="EMBL" id="EYB88342.1"/>
    </source>
</evidence>
<name>A0A016SD81_9BILA</name>
<dbReference type="Proteomes" id="UP000024635">
    <property type="component" value="Unassembled WGS sequence"/>
</dbReference>
<accession>A0A016SD81</accession>
<dbReference type="EMBL" id="JARK01001584">
    <property type="protein sequence ID" value="EYB88342.1"/>
    <property type="molecule type" value="Genomic_DNA"/>
</dbReference>
<evidence type="ECO:0000313" key="2">
    <source>
        <dbReference type="Proteomes" id="UP000024635"/>
    </source>
</evidence>
<comment type="caution">
    <text evidence="1">The sequence shown here is derived from an EMBL/GenBank/DDBJ whole genome shotgun (WGS) entry which is preliminary data.</text>
</comment>
<organism evidence="1 2">
    <name type="scientific">Ancylostoma ceylanicum</name>
    <dbReference type="NCBI Taxonomy" id="53326"/>
    <lineage>
        <taxon>Eukaryota</taxon>
        <taxon>Metazoa</taxon>
        <taxon>Ecdysozoa</taxon>
        <taxon>Nematoda</taxon>
        <taxon>Chromadorea</taxon>
        <taxon>Rhabditida</taxon>
        <taxon>Rhabditina</taxon>
        <taxon>Rhabditomorpha</taxon>
        <taxon>Strongyloidea</taxon>
        <taxon>Ancylostomatidae</taxon>
        <taxon>Ancylostomatinae</taxon>
        <taxon>Ancylostoma</taxon>
    </lineage>
</organism>